<proteinExistence type="predicted"/>
<evidence type="ECO:0000313" key="2">
    <source>
        <dbReference type="EMBL" id="MBP2373864.1"/>
    </source>
</evidence>
<dbReference type="EMBL" id="JAGIOE010000001">
    <property type="protein sequence ID" value="MBP2373864.1"/>
    <property type="molecule type" value="Genomic_DNA"/>
</dbReference>
<accession>A0ABS4WCC9</accession>
<organism evidence="2 3">
    <name type="scientific">Paeniglutamicibacter psychrophenolicus</name>
    <dbReference type="NCBI Taxonomy" id="257454"/>
    <lineage>
        <taxon>Bacteria</taxon>
        <taxon>Bacillati</taxon>
        <taxon>Actinomycetota</taxon>
        <taxon>Actinomycetes</taxon>
        <taxon>Micrococcales</taxon>
        <taxon>Micrococcaceae</taxon>
        <taxon>Paeniglutamicibacter</taxon>
    </lineage>
</organism>
<gene>
    <name evidence="2" type="ORF">JOF46_001776</name>
</gene>
<protein>
    <submittedName>
        <fullName evidence="2">CubicO group peptidase (Beta-lactamase class C family)</fullName>
    </submittedName>
</protein>
<feature type="domain" description="Beta-lactamase-related" evidence="1">
    <location>
        <begin position="36"/>
        <end position="345"/>
    </location>
</feature>
<dbReference type="RefSeq" id="WP_209906986.1">
    <property type="nucleotide sequence ID" value="NZ_BAAAMI010000011.1"/>
</dbReference>
<dbReference type="InterPro" id="IPR050491">
    <property type="entry name" value="AmpC-like"/>
</dbReference>
<dbReference type="Pfam" id="PF00144">
    <property type="entry name" value="Beta-lactamase"/>
    <property type="match status" value="1"/>
</dbReference>
<dbReference type="Proteomes" id="UP000766570">
    <property type="component" value="Unassembled WGS sequence"/>
</dbReference>
<keyword evidence="3" id="KW-1185">Reference proteome</keyword>
<evidence type="ECO:0000313" key="3">
    <source>
        <dbReference type="Proteomes" id="UP000766570"/>
    </source>
</evidence>
<dbReference type="PANTHER" id="PTHR46825:SF9">
    <property type="entry name" value="BETA-LACTAMASE-RELATED DOMAIN-CONTAINING PROTEIN"/>
    <property type="match status" value="1"/>
</dbReference>
<dbReference type="InterPro" id="IPR012338">
    <property type="entry name" value="Beta-lactam/transpept-like"/>
</dbReference>
<dbReference type="InterPro" id="IPR001466">
    <property type="entry name" value="Beta-lactam-related"/>
</dbReference>
<comment type="caution">
    <text evidence="2">The sequence shown here is derived from an EMBL/GenBank/DDBJ whole genome shotgun (WGS) entry which is preliminary data.</text>
</comment>
<sequence length="477" mass="50425">MGTAHGTGGQQSTKDIWKSVLAYAPGNLEYDRALSRHPGYQAAVAVDGEILGAFSGGYARIDPEEAMTDGHLFRVASHSKTFTATAVMLLREEGKLSLEDTLGQWLAPLAGSPVQHVRVRELLSHSAGITRDGAEADFWSLGRAFPGAGELLQGAATGKVIERNEHFKYSNIGYGLLGPLVEAAGGLPFADFVDTRILAPLQLRDTGADLDAREGELAAGYGTLALAGDHGALTGRTRIEHLHTRALGAATGFYSTASDMARYFSSHFVGSGTGVLGDDSKRLMQRKAEDSGAPGRGYGLGLIIQDVAGHRSFGHSGGYPGHITRTWAVPKTKVVLSMLTNAIDGPATEYGERLFALAALAEKPTPDSLAGVDEEVLLRFTGRFAALWGVVDIAELGGKLYWINPAAPVAVETTVPLEFVDESTLRSVDPNGFSGYGEAIRFEFDVAGALTMRGPGGMLFERASDFHAPAVLRAPAG</sequence>
<dbReference type="PANTHER" id="PTHR46825">
    <property type="entry name" value="D-ALANYL-D-ALANINE-CARBOXYPEPTIDASE/ENDOPEPTIDASE AMPH"/>
    <property type="match status" value="1"/>
</dbReference>
<evidence type="ECO:0000259" key="1">
    <source>
        <dbReference type="Pfam" id="PF00144"/>
    </source>
</evidence>
<reference evidence="2 3" key="1">
    <citation type="submission" date="2021-03" db="EMBL/GenBank/DDBJ databases">
        <title>Sequencing the genomes of 1000 actinobacteria strains.</title>
        <authorList>
            <person name="Klenk H.-P."/>
        </authorList>
    </citation>
    <scope>NUCLEOTIDE SEQUENCE [LARGE SCALE GENOMIC DNA]</scope>
    <source>
        <strain evidence="2 3">DSM 15454</strain>
    </source>
</reference>
<name>A0ABS4WCC9_9MICC</name>
<dbReference type="Gene3D" id="3.40.710.10">
    <property type="entry name" value="DD-peptidase/beta-lactamase superfamily"/>
    <property type="match status" value="1"/>
</dbReference>
<dbReference type="SUPFAM" id="SSF56601">
    <property type="entry name" value="beta-lactamase/transpeptidase-like"/>
    <property type="match status" value="1"/>
</dbReference>